<accession>A0A7R9ER17</accession>
<feature type="compositionally biased region" description="Polar residues" evidence="1">
    <location>
        <begin position="60"/>
        <end position="81"/>
    </location>
</feature>
<proteinExistence type="predicted"/>
<reference evidence="2" key="1">
    <citation type="submission" date="2020-11" db="EMBL/GenBank/DDBJ databases">
        <authorList>
            <person name="Tran Van P."/>
        </authorList>
    </citation>
    <scope>NUCLEOTIDE SEQUENCE</scope>
</reference>
<gene>
    <name evidence="2" type="ORF">TBIB3V08_LOCUS2265</name>
</gene>
<evidence type="ECO:0000313" key="2">
    <source>
        <dbReference type="EMBL" id="CAD7439717.1"/>
    </source>
</evidence>
<dbReference type="EMBL" id="OD564763">
    <property type="protein sequence ID" value="CAD7439717.1"/>
    <property type="molecule type" value="Genomic_DNA"/>
</dbReference>
<sequence>MLEETTVSMTVLKVSPHPSNNNNNNIKNNRNSSSVNLELSPQMKMDTLDSSDDIGHSGVSLKSTVTSSQNPQNNFLSNSHPHQSDGLSARFALGPGGTAGMIAPVRPTPFSALAAAAAAYSASLQHHHHHPQQMGTANSWAASALVGHYPRAMFGGAVPSMGHGGAFGTGLGGSPGCRMNQNKGGEPFGIEITYVTALSS</sequence>
<protein>
    <submittedName>
        <fullName evidence="2">Uncharacterized protein</fullName>
    </submittedName>
</protein>
<name>A0A7R9ER17_9NEOP</name>
<feature type="region of interest" description="Disordered" evidence="1">
    <location>
        <begin position="46"/>
        <end position="88"/>
    </location>
</feature>
<feature type="compositionally biased region" description="Low complexity" evidence="1">
    <location>
        <begin position="19"/>
        <end position="33"/>
    </location>
</feature>
<feature type="region of interest" description="Disordered" evidence="1">
    <location>
        <begin position="1"/>
        <end position="33"/>
    </location>
</feature>
<organism evidence="2">
    <name type="scientific">Timema bartmani</name>
    <dbReference type="NCBI Taxonomy" id="61472"/>
    <lineage>
        <taxon>Eukaryota</taxon>
        <taxon>Metazoa</taxon>
        <taxon>Ecdysozoa</taxon>
        <taxon>Arthropoda</taxon>
        <taxon>Hexapoda</taxon>
        <taxon>Insecta</taxon>
        <taxon>Pterygota</taxon>
        <taxon>Neoptera</taxon>
        <taxon>Polyneoptera</taxon>
        <taxon>Phasmatodea</taxon>
        <taxon>Timematodea</taxon>
        <taxon>Timematoidea</taxon>
        <taxon>Timematidae</taxon>
        <taxon>Timema</taxon>
    </lineage>
</organism>
<dbReference type="AlphaFoldDB" id="A0A7R9ER17"/>
<evidence type="ECO:0000256" key="1">
    <source>
        <dbReference type="SAM" id="MobiDB-lite"/>
    </source>
</evidence>